<dbReference type="PROSITE" id="PS50893">
    <property type="entry name" value="ABC_TRANSPORTER_2"/>
    <property type="match status" value="1"/>
</dbReference>
<dbReference type="PROSITE" id="PS50929">
    <property type="entry name" value="ABC_TM1F"/>
    <property type="match status" value="1"/>
</dbReference>
<feature type="domain" description="ABC transmembrane type-1" evidence="9">
    <location>
        <begin position="30"/>
        <end position="312"/>
    </location>
</feature>
<dbReference type="GO" id="GO:0015421">
    <property type="term" value="F:ABC-type oligopeptide transporter activity"/>
    <property type="evidence" value="ECO:0007669"/>
    <property type="project" value="TreeGrafter"/>
</dbReference>
<dbReference type="InterPro" id="IPR036640">
    <property type="entry name" value="ABC1_TM_sf"/>
</dbReference>
<dbReference type="SUPFAM" id="SSF90123">
    <property type="entry name" value="ABC transporter transmembrane region"/>
    <property type="match status" value="1"/>
</dbReference>
<evidence type="ECO:0000256" key="1">
    <source>
        <dbReference type="ARBA" id="ARBA00004651"/>
    </source>
</evidence>
<evidence type="ECO:0000259" key="9">
    <source>
        <dbReference type="PROSITE" id="PS50929"/>
    </source>
</evidence>
<evidence type="ECO:0000313" key="10">
    <source>
        <dbReference type="EMBL" id="ALG84698.1"/>
    </source>
</evidence>
<feature type="transmembrane region" description="Helical" evidence="7">
    <location>
        <begin position="136"/>
        <end position="163"/>
    </location>
</feature>
<dbReference type="InterPro" id="IPR017871">
    <property type="entry name" value="ABC_transporter-like_CS"/>
</dbReference>
<dbReference type="AlphaFoldDB" id="A0A0N9N247"/>
<keyword evidence="3" id="KW-0547">Nucleotide-binding</keyword>
<dbReference type="CDD" id="cd18548">
    <property type="entry name" value="ABC_6TM_Tm287_like"/>
    <property type="match status" value="1"/>
</dbReference>
<keyword evidence="6 7" id="KW-0472">Membrane</keyword>
<evidence type="ECO:0000256" key="7">
    <source>
        <dbReference type="SAM" id="Phobius"/>
    </source>
</evidence>
<dbReference type="STRING" id="1136941.ACH46_09590"/>
<evidence type="ECO:0000256" key="4">
    <source>
        <dbReference type="ARBA" id="ARBA00022840"/>
    </source>
</evidence>
<keyword evidence="11" id="KW-1185">Reference proteome</keyword>
<reference evidence="11" key="1">
    <citation type="submission" date="2015-06" db="EMBL/GenBank/DDBJ databases">
        <title>Complete genome sequence and metabolic analysis of phthalate degradation pathway in Gordonia sp. QH-11.</title>
        <authorList>
            <person name="Jin D."/>
            <person name="Kong X."/>
            <person name="Bai Z."/>
        </authorList>
    </citation>
    <scope>NUCLEOTIDE SEQUENCE [LARGE SCALE GENOMIC DNA]</scope>
    <source>
        <strain evidence="11">QH-11</strain>
    </source>
</reference>
<feature type="transmembrane region" description="Helical" evidence="7">
    <location>
        <begin position="292"/>
        <end position="310"/>
    </location>
</feature>
<dbReference type="SMART" id="SM00382">
    <property type="entry name" value="AAA"/>
    <property type="match status" value="1"/>
</dbReference>
<dbReference type="PROSITE" id="PS00211">
    <property type="entry name" value="ABC_TRANSPORTER_1"/>
    <property type="match status" value="1"/>
</dbReference>
<name>A0A0N9N247_9ACTN</name>
<evidence type="ECO:0000256" key="2">
    <source>
        <dbReference type="ARBA" id="ARBA00022692"/>
    </source>
</evidence>
<dbReference type="InterPro" id="IPR039421">
    <property type="entry name" value="Type_1_exporter"/>
</dbReference>
<feature type="transmembrane region" description="Helical" evidence="7">
    <location>
        <begin position="75"/>
        <end position="100"/>
    </location>
</feature>
<dbReference type="InterPro" id="IPR011527">
    <property type="entry name" value="ABC1_TM_dom"/>
</dbReference>
<dbReference type="Gene3D" id="3.40.50.300">
    <property type="entry name" value="P-loop containing nucleotide triphosphate hydrolases"/>
    <property type="match status" value="1"/>
</dbReference>
<dbReference type="Gene3D" id="1.20.1560.10">
    <property type="entry name" value="ABC transporter type 1, transmembrane domain"/>
    <property type="match status" value="1"/>
</dbReference>
<reference evidence="10 11" key="2">
    <citation type="journal article" date="2017" name="Int. J. Syst. Evol. Microbiol.">
        <title>Gordonia phthalatica sp. nov., a di-n-butyl phthalate-degrading bacterium isolated from activated sludge.</title>
        <authorList>
            <person name="Jin D."/>
            <person name="Kong X."/>
            <person name="Jia M."/>
            <person name="Yu X."/>
            <person name="Wang X."/>
            <person name="Zhuang X."/>
            <person name="Deng Y."/>
            <person name="Bai Z."/>
        </authorList>
    </citation>
    <scope>NUCLEOTIDE SEQUENCE [LARGE SCALE GENOMIC DNA]</scope>
    <source>
        <strain evidence="10 11">QH-11</strain>
    </source>
</reference>
<dbReference type="InterPro" id="IPR003439">
    <property type="entry name" value="ABC_transporter-like_ATP-bd"/>
</dbReference>
<dbReference type="Pfam" id="PF00664">
    <property type="entry name" value="ABC_membrane"/>
    <property type="match status" value="1"/>
</dbReference>
<keyword evidence="4" id="KW-0067">ATP-binding</keyword>
<dbReference type="KEGG" id="goq:ACH46_09590"/>
<dbReference type="PANTHER" id="PTHR43394">
    <property type="entry name" value="ATP-DEPENDENT PERMEASE MDL1, MITOCHONDRIAL"/>
    <property type="match status" value="1"/>
</dbReference>
<organism evidence="10 11">
    <name type="scientific">Gordonia phthalatica</name>
    <dbReference type="NCBI Taxonomy" id="1136941"/>
    <lineage>
        <taxon>Bacteria</taxon>
        <taxon>Bacillati</taxon>
        <taxon>Actinomycetota</taxon>
        <taxon>Actinomycetes</taxon>
        <taxon>Mycobacteriales</taxon>
        <taxon>Gordoniaceae</taxon>
        <taxon>Gordonia</taxon>
    </lineage>
</organism>
<keyword evidence="2 7" id="KW-0812">Transmembrane</keyword>
<protein>
    <submittedName>
        <fullName evidence="10">ABC transporter permease</fullName>
    </submittedName>
</protein>
<dbReference type="SUPFAM" id="SSF52540">
    <property type="entry name" value="P-loop containing nucleoside triphosphate hydrolases"/>
    <property type="match status" value="1"/>
</dbReference>
<dbReference type="InterPro" id="IPR027417">
    <property type="entry name" value="P-loop_NTPase"/>
</dbReference>
<dbReference type="InterPro" id="IPR003593">
    <property type="entry name" value="AAA+_ATPase"/>
</dbReference>
<keyword evidence="5 7" id="KW-1133">Transmembrane helix</keyword>
<accession>A0A0N9N247</accession>
<dbReference type="EMBL" id="CP011853">
    <property type="protein sequence ID" value="ALG84698.1"/>
    <property type="molecule type" value="Genomic_DNA"/>
</dbReference>
<dbReference type="GO" id="GO:0005886">
    <property type="term" value="C:plasma membrane"/>
    <property type="evidence" value="ECO:0007669"/>
    <property type="project" value="UniProtKB-SubCell"/>
</dbReference>
<dbReference type="Pfam" id="PF00005">
    <property type="entry name" value="ABC_tran"/>
    <property type="match status" value="1"/>
</dbReference>
<feature type="domain" description="ABC transporter" evidence="8">
    <location>
        <begin position="344"/>
        <end position="578"/>
    </location>
</feature>
<gene>
    <name evidence="10" type="ORF">ACH46_09590</name>
</gene>
<dbReference type="GO" id="GO:0016887">
    <property type="term" value="F:ATP hydrolysis activity"/>
    <property type="evidence" value="ECO:0007669"/>
    <property type="project" value="InterPro"/>
</dbReference>
<dbReference type="PATRIC" id="fig|1136941.3.peg.1948"/>
<dbReference type="RefSeq" id="WP_226995825.1">
    <property type="nucleotide sequence ID" value="NZ_CP011853.1"/>
</dbReference>
<dbReference type="Proteomes" id="UP000063789">
    <property type="component" value="Chromosome"/>
</dbReference>
<sequence>MKHPADRRPKSRSLRRLGGIALRGRVKLLVGVVVAQVVAMAASLAQPTLNAAIVDNGVIAGDIPYIERMGSVMLGVAIGGLVASLAAIALGSALSTRAAADLRSRVYRRATDFSTAAYQELGTPTMLTRTSLDTGVVTQAIFLTTSVAVTAPIITVGAVILSLQVSVDLAPVIVVTAIVLGIGVGVFVNFVTPLVSKLQIAVDTVNRVLREQLGGTRIIRAFRREHTASARFDDANRDLTDVARRVGAIQLMLLPGVLLISNVAIVATSLFGARLIEDGQLTIGGLTAFTGYLSQIVVGITLFITLAAVFPRARVSADRLNEVLEKPSGLPDEGRLARAGRLPLSFRDVSVQYPGAEHPAVAFATFHCRAGSMSAIIGSTSSGKSSLISLVPRLLDPSSGTVDVGALSTRDWPLADLRAAVAHVGQGRALVAGTVASNLRLGASEADDAALWRALEATQVAETVVDRGGLDAEVAQGGANFSGGQRQRLAIARALVRNPRVLCLDAAFSAMDRSTADAVLRGVRETLPDATILIADQQIENVRSAERIAVLDGRTIVDIGTHEQLVQRCAVYREFADAQAPTASTPAGTR</sequence>
<dbReference type="PANTHER" id="PTHR43394:SF1">
    <property type="entry name" value="ATP-BINDING CASSETTE SUB-FAMILY B MEMBER 10, MITOCHONDRIAL"/>
    <property type="match status" value="1"/>
</dbReference>
<proteinExistence type="predicted"/>
<evidence type="ECO:0000259" key="8">
    <source>
        <dbReference type="PROSITE" id="PS50893"/>
    </source>
</evidence>
<feature type="transmembrane region" description="Helical" evidence="7">
    <location>
        <begin position="169"/>
        <end position="191"/>
    </location>
</feature>
<comment type="subcellular location">
    <subcellularLocation>
        <location evidence="1">Cell membrane</location>
        <topology evidence="1">Multi-pass membrane protein</topology>
    </subcellularLocation>
</comment>
<feature type="transmembrane region" description="Helical" evidence="7">
    <location>
        <begin position="251"/>
        <end position="272"/>
    </location>
</feature>
<evidence type="ECO:0000256" key="5">
    <source>
        <dbReference type="ARBA" id="ARBA00022989"/>
    </source>
</evidence>
<evidence type="ECO:0000256" key="6">
    <source>
        <dbReference type="ARBA" id="ARBA00023136"/>
    </source>
</evidence>
<dbReference type="GO" id="GO:0005524">
    <property type="term" value="F:ATP binding"/>
    <property type="evidence" value="ECO:0007669"/>
    <property type="project" value="UniProtKB-KW"/>
</dbReference>
<evidence type="ECO:0000313" key="11">
    <source>
        <dbReference type="Proteomes" id="UP000063789"/>
    </source>
</evidence>
<evidence type="ECO:0000256" key="3">
    <source>
        <dbReference type="ARBA" id="ARBA00022741"/>
    </source>
</evidence>